<dbReference type="InterPro" id="IPR050808">
    <property type="entry name" value="Phage_Integrase"/>
</dbReference>
<evidence type="ECO:0000256" key="1">
    <source>
        <dbReference type="ARBA" id="ARBA00008857"/>
    </source>
</evidence>
<dbReference type="InterPro" id="IPR013762">
    <property type="entry name" value="Integrase-like_cat_sf"/>
</dbReference>
<dbReference type="PANTHER" id="PTHR30629">
    <property type="entry name" value="PROPHAGE INTEGRASE"/>
    <property type="match status" value="1"/>
</dbReference>
<name>A0ABS2GRU2_9BURK</name>
<dbReference type="PANTHER" id="PTHR30629:SF2">
    <property type="entry name" value="PROPHAGE INTEGRASE INTS-RELATED"/>
    <property type="match status" value="1"/>
</dbReference>
<dbReference type="RefSeq" id="WP_205049486.1">
    <property type="nucleotide sequence ID" value="NZ_JACJKX010000001.1"/>
</dbReference>
<keyword evidence="3" id="KW-0233">DNA recombination</keyword>
<evidence type="ECO:0000256" key="2">
    <source>
        <dbReference type="ARBA" id="ARBA00022908"/>
    </source>
</evidence>
<sequence length="462" mass="53795">MQCIEKDTQVKSFLKTGKSKEKIKVAGVPGLYLVKNTETEGVWEFTRMRDKQRFHFMRRYPKCSLSQARSIFNDYNLKIDRGDPYETISPRHLQAEKKKKIVEGVKIDSLIVHYFEEREERLQKSKTNKNPDRELMALQARYKKYLRDEIGELFPSQLTTEVAIRVLSQIRNSDSTRSKVQALFSDIKRWAIRTNRLSIEAAPINWEMVHEVLPRSICAPQKHPACKVEDIPELVKLIYEFNPHEVFKSGAYALLFVILTGVRVGCLLEPDSQVCGEGEDWFAHWKEVDLKQAIWHIPAQYLKESQNGAMDIPLSKQAVFILKKQKELIYSLMGNQAIEGDSFLFPSTQFGRVNRINRPMKASSLKGILRRVDEKQKALGLEGFRDRFTGKMITTHGFRSTLTDWAEKEGFNSDLVEIQLHHRIKGVRGHYLRDPQIERRREMLERWGDYCFSLLSLNKDIS</sequence>
<comment type="caution">
    <text evidence="5">The sequence shown here is derived from an EMBL/GenBank/DDBJ whole genome shotgun (WGS) entry which is preliminary data.</text>
</comment>
<evidence type="ECO:0000313" key="5">
    <source>
        <dbReference type="EMBL" id="MBM6927901.1"/>
    </source>
</evidence>
<dbReference type="Gene3D" id="1.10.443.10">
    <property type="entry name" value="Intergrase catalytic core"/>
    <property type="match status" value="1"/>
</dbReference>
<feature type="domain" description="Tyr recombinase" evidence="4">
    <location>
        <begin position="221"/>
        <end position="445"/>
    </location>
</feature>
<evidence type="ECO:0000256" key="3">
    <source>
        <dbReference type="ARBA" id="ARBA00023172"/>
    </source>
</evidence>
<dbReference type="SUPFAM" id="SSF56349">
    <property type="entry name" value="DNA breaking-rejoining enzymes"/>
    <property type="match status" value="1"/>
</dbReference>
<dbReference type="CDD" id="cd00801">
    <property type="entry name" value="INT_P4_C"/>
    <property type="match status" value="1"/>
</dbReference>
<dbReference type="Proteomes" id="UP000777002">
    <property type="component" value="Unassembled WGS sequence"/>
</dbReference>
<organism evidence="5 6">
    <name type="scientific">Parasutterella secunda</name>
    <dbReference type="NCBI Taxonomy" id="626947"/>
    <lineage>
        <taxon>Bacteria</taxon>
        <taxon>Pseudomonadati</taxon>
        <taxon>Pseudomonadota</taxon>
        <taxon>Betaproteobacteria</taxon>
        <taxon>Burkholderiales</taxon>
        <taxon>Sutterellaceae</taxon>
        <taxon>Parasutterella</taxon>
    </lineage>
</organism>
<reference evidence="5 6" key="1">
    <citation type="journal article" date="2021" name="Sci. Rep.">
        <title>The distribution of antibiotic resistance genes in chicken gut microbiota commensals.</title>
        <authorList>
            <person name="Juricova H."/>
            <person name="Matiasovicova J."/>
            <person name="Kubasova T."/>
            <person name="Cejkova D."/>
            <person name="Rychlik I."/>
        </authorList>
    </citation>
    <scope>NUCLEOTIDE SEQUENCE [LARGE SCALE GENOMIC DNA]</scope>
    <source>
        <strain evidence="5 6">An562</strain>
    </source>
</reference>
<dbReference type="InterPro" id="IPR002104">
    <property type="entry name" value="Integrase_catalytic"/>
</dbReference>
<dbReference type="Gene3D" id="3.30.160.390">
    <property type="entry name" value="Integrase, DNA-binding domain"/>
    <property type="match status" value="1"/>
</dbReference>
<dbReference type="InterPro" id="IPR038488">
    <property type="entry name" value="Integrase_DNA-bd_sf"/>
</dbReference>
<evidence type="ECO:0000313" key="6">
    <source>
        <dbReference type="Proteomes" id="UP000777002"/>
    </source>
</evidence>
<keyword evidence="2" id="KW-0229">DNA integration</keyword>
<comment type="similarity">
    <text evidence="1">Belongs to the 'phage' integrase family.</text>
</comment>
<gene>
    <name evidence="5" type="ORF">H5985_01210</name>
</gene>
<keyword evidence="6" id="KW-1185">Reference proteome</keyword>
<dbReference type="PROSITE" id="PS51898">
    <property type="entry name" value="TYR_RECOMBINASE"/>
    <property type="match status" value="1"/>
</dbReference>
<dbReference type="EMBL" id="JACJKX010000001">
    <property type="protein sequence ID" value="MBM6927901.1"/>
    <property type="molecule type" value="Genomic_DNA"/>
</dbReference>
<evidence type="ECO:0000259" key="4">
    <source>
        <dbReference type="PROSITE" id="PS51898"/>
    </source>
</evidence>
<proteinExistence type="inferred from homology"/>
<dbReference type="InterPro" id="IPR011010">
    <property type="entry name" value="DNA_brk_join_enz"/>
</dbReference>
<accession>A0ABS2GRU2</accession>
<dbReference type="Pfam" id="PF00589">
    <property type="entry name" value="Phage_integrase"/>
    <property type="match status" value="1"/>
</dbReference>
<protein>
    <submittedName>
        <fullName evidence="5">Site-specific integrase</fullName>
    </submittedName>
</protein>